<feature type="compositionally biased region" description="Low complexity" evidence="1">
    <location>
        <begin position="116"/>
        <end position="131"/>
    </location>
</feature>
<feature type="region of interest" description="Disordered" evidence="1">
    <location>
        <begin position="181"/>
        <end position="228"/>
    </location>
</feature>
<feature type="compositionally biased region" description="Low complexity" evidence="1">
    <location>
        <begin position="44"/>
        <end position="56"/>
    </location>
</feature>
<dbReference type="Proteomes" id="UP000838412">
    <property type="component" value="Chromosome 16"/>
</dbReference>
<proteinExistence type="predicted"/>
<reference evidence="2" key="1">
    <citation type="submission" date="2022-01" db="EMBL/GenBank/DDBJ databases">
        <authorList>
            <person name="Braso-Vives M."/>
        </authorList>
    </citation>
    <scope>NUCLEOTIDE SEQUENCE</scope>
</reference>
<name>A0A8K0EHG5_BRALA</name>
<sequence>MNVPVQPIHPTNPPVHAHNPPSSPCLPTTPHHSTQISPPSHIKSPSYSQSSCRSSPRLPPLHSPPLLYRCFHRHPFLPTCIPFCGRTPSMDLSEQGNGDKNQDKAYSGIKVPDPFADTSSDGTGSDSTADDVSLNKDDVQAIPENTAGTSSDSKGHDGSGSPPKKKKGNLTEVLAEHLADSQKELRQSQATLAGAQHCDWPQAPMANASGSPAAGHSGLPAYRRRSPEKWRAYQKDTFAVAMRYTTG</sequence>
<protein>
    <submittedName>
        <fullName evidence="2">Hypp8260 protein</fullName>
    </submittedName>
</protein>
<dbReference type="AlphaFoldDB" id="A0A8K0EHG5"/>
<dbReference type="OrthoDB" id="10029939at2759"/>
<organism evidence="2 3">
    <name type="scientific">Branchiostoma lanceolatum</name>
    <name type="common">Common lancelet</name>
    <name type="synonym">Amphioxus lanceolatum</name>
    <dbReference type="NCBI Taxonomy" id="7740"/>
    <lineage>
        <taxon>Eukaryota</taxon>
        <taxon>Metazoa</taxon>
        <taxon>Chordata</taxon>
        <taxon>Cephalochordata</taxon>
        <taxon>Leptocardii</taxon>
        <taxon>Amphioxiformes</taxon>
        <taxon>Branchiostomatidae</taxon>
        <taxon>Branchiostoma</taxon>
    </lineage>
</organism>
<dbReference type="EMBL" id="OV696701">
    <property type="protein sequence ID" value="CAH1248575.1"/>
    <property type="molecule type" value="Genomic_DNA"/>
</dbReference>
<evidence type="ECO:0000313" key="3">
    <source>
        <dbReference type="Proteomes" id="UP000838412"/>
    </source>
</evidence>
<accession>A0A8K0EHG5</accession>
<feature type="region of interest" description="Disordered" evidence="1">
    <location>
        <begin position="91"/>
        <end position="168"/>
    </location>
</feature>
<evidence type="ECO:0000256" key="1">
    <source>
        <dbReference type="SAM" id="MobiDB-lite"/>
    </source>
</evidence>
<gene>
    <name evidence="2" type="primary">Hypp8260</name>
    <name evidence="2" type="ORF">BLAG_LOCUS9898</name>
</gene>
<evidence type="ECO:0000313" key="2">
    <source>
        <dbReference type="EMBL" id="CAH1248575.1"/>
    </source>
</evidence>
<feature type="region of interest" description="Disordered" evidence="1">
    <location>
        <begin position="1"/>
        <end position="58"/>
    </location>
</feature>
<keyword evidence="3" id="KW-1185">Reference proteome</keyword>